<dbReference type="EMBL" id="LIST01000002">
    <property type="protein sequence ID" value="KOX97296.1"/>
    <property type="molecule type" value="Genomic_DNA"/>
</dbReference>
<feature type="region of interest" description="Disordered" evidence="1">
    <location>
        <begin position="1"/>
        <end position="70"/>
    </location>
</feature>
<proteinExistence type="predicted"/>
<dbReference type="InterPro" id="IPR029457">
    <property type="entry name" value="GHL5"/>
</dbReference>
<evidence type="ECO:0008006" key="4">
    <source>
        <dbReference type="Google" id="ProtNLM"/>
    </source>
</evidence>
<dbReference type="Pfam" id="PF14872">
    <property type="entry name" value="GHL5"/>
    <property type="match status" value="1"/>
</dbReference>
<dbReference type="PATRIC" id="fig|1705389.3.peg.3536"/>
<comment type="caution">
    <text evidence="2">The sequence shown here is derived from an EMBL/GenBank/DDBJ whole genome shotgun (WGS) entry which is preliminary data.</text>
</comment>
<dbReference type="AlphaFoldDB" id="A0A0N0BRV2"/>
<dbReference type="STRING" id="1765655.AMR74_07705"/>
<evidence type="ECO:0000313" key="2">
    <source>
        <dbReference type="EMBL" id="KOX97296.1"/>
    </source>
</evidence>
<dbReference type="OrthoDB" id="217324at2157"/>
<name>A0A0N0BRV2_9EURY</name>
<organism evidence="2 3">
    <name type="scientific">Halorubrum tropicale</name>
    <dbReference type="NCBI Taxonomy" id="1765655"/>
    <lineage>
        <taxon>Archaea</taxon>
        <taxon>Methanobacteriati</taxon>
        <taxon>Methanobacteriota</taxon>
        <taxon>Stenosarchaea group</taxon>
        <taxon>Halobacteria</taxon>
        <taxon>Halobacteriales</taxon>
        <taxon>Haloferacaceae</taxon>
        <taxon>Halorubrum</taxon>
    </lineage>
</organism>
<feature type="compositionally biased region" description="Basic and acidic residues" evidence="1">
    <location>
        <begin position="1"/>
        <end position="11"/>
    </location>
</feature>
<protein>
    <recommendedName>
        <fullName evidence="4">Alpha-amylase</fullName>
    </recommendedName>
</protein>
<sequence length="865" mass="94607">MSGGRAADRGPDGPSVLPDETAALVDAARRDRASADDRFAAASEIAPRLGAHPIRPDGADPATDPPEGVAFGFWTPDLVADGVPAEDVRLEVFTPVDDGGDGFAVDPGREDLREVSFRIDRLPTERDGEFHWVAVEGLPVGTADRLGALYQLVAPEPDGDGSYRTVRDPLARSLPFGAFAPAEAYDWPRLDATRPDRDHFAALGTDEESVPTDEDDGFPRVEPATSMLEVHPGTSTEFGSLRALAARFREVGDKLERGEPLDPHERNYAGYDAVQLMPVEPLTQAYGRQWYWRPGGAEGAADGPPLNRDADAETATVGVKRPDQRNWGYDVVVSGFGAANPALLETGRPDELVEFIAACHAMPDPIRVVFDVALGHADEAAAELLPDPFFEGPGMYGLHLDYRQPVVRAILLELHRRKANFGADGIRVDGAQDFTYHDEETGEQVHDDAFLDALDGVVHEVAGTGYRPWMIFEDGRPWPREDWELASTYRTLIDRHPHAFQWSPVTFAHNKPALLTFWATKWWRMREVGEFGSRWITGVANHDTLRRGSQVEVTDDWSGELINPYLAADPRGTIREAYDSPAALVWFHVAMPGVPMDFLHANYRAPWGFVRDTDPTWNVKVVAEEAPWIDWHVPEGALADADGTGDAFPRLRALGFETRADLKSVATTLSDLVDATDYDVDLIAELLSAMGTPMDAEEAGNGLDADDLQRFSFAWSGDVSEYLTLDRWADEQDGARTAFDRAVREFRQARPWLRDDVDPDRGEAFGYRHPTEGTVVYEACRRAPDGDETLLVACNTEGTPVEVSPAAVLADLGAERAGGPGDDASGEWTVALAPPDLGVEPGDSAGSTASVTLETADAVVWRRTE</sequence>
<dbReference type="Gene3D" id="3.20.20.80">
    <property type="entry name" value="Glycosidases"/>
    <property type="match status" value="1"/>
</dbReference>
<feature type="compositionally biased region" description="Basic and acidic residues" evidence="1">
    <location>
        <begin position="27"/>
        <end position="39"/>
    </location>
</feature>
<keyword evidence="3" id="KW-1185">Reference proteome</keyword>
<gene>
    <name evidence="2" type="ORF">AMR74_07705</name>
</gene>
<dbReference type="Proteomes" id="UP000037747">
    <property type="component" value="Unassembled WGS sequence"/>
</dbReference>
<accession>A0A0N0BRV2</accession>
<dbReference type="InterPro" id="IPR017853">
    <property type="entry name" value="GH"/>
</dbReference>
<dbReference type="SUPFAM" id="SSF51445">
    <property type="entry name" value="(Trans)glycosidases"/>
    <property type="match status" value="1"/>
</dbReference>
<evidence type="ECO:0000313" key="3">
    <source>
        <dbReference type="Proteomes" id="UP000037747"/>
    </source>
</evidence>
<reference evidence="2 3" key="1">
    <citation type="submission" date="2015-08" db="EMBL/GenBank/DDBJ databases">
        <title>Genomes of Isolates from Cabo Rojo, PR.</title>
        <authorList>
            <person name="Sanchez-Nieves R.L."/>
            <person name="Montalvo-Rodriguez R."/>
        </authorList>
    </citation>
    <scope>NUCLEOTIDE SEQUENCE [LARGE SCALE GENOMIC DNA]</scope>
    <source>
        <strain evidence="2 3">5</strain>
    </source>
</reference>
<evidence type="ECO:0000256" key="1">
    <source>
        <dbReference type="SAM" id="MobiDB-lite"/>
    </source>
</evidence>
<dbReference type="RefSeq" id="WP_053771470.1">
    <property type="nucleotide sequence ID" value="NZ_LIST01000002.1"/>
</dbReference>